<proteinExistence type="predicted"/>
<evidence type="ECO:0000313" key="1">
    <source>
        <dbReference type="EMBL" id="MPC55768.1"/>
    </source>
</evidence>
<sequence length="79" mass="8774">MDADNTMFGLRWVINAAPKPDCDKKFGGMSIVLSMFDLESTRAGEAGVKEPRQYRSVRCEGCQVFGVSRSPVTIHELVH</sequence>
<evidence type="ECO:0000313" key="2">
    <source>
        <dbReference type="Proteomes" id="UP000324222"/>
    </source>
</evidence>
<accession>A0A5B7GF33</accession>
<organism evidence="1 2">
    <name type="scientific">Portunus trituberculatus</name>
    <name type="common">Swimming crab</name>
    <name type="synonym">Neptunus trituberculatus</name>
    <dbReference type="NCBI Taxonomy" id="210409"/>
    <lineage>
        <taxon>Eukaryota</taxon>
        <taxon>Metazoa</taxon>
        <taxon>Ecdysozoa</taxon>
        <taxon>Arthropoda</taxon>
        <taxon>Crustacea</taxon>
        <taxon>Multicrustacea</taxon>
        <taxon>Malacostraca</taxon>
        <taxon>Eumalacostraca</taxon>
        <taxon>Eucarida</taxon>
        <taxon>Decapoda</taxon>
        <taxon>Pleocyemata</taxon>
        <taxon>Brachyura</taxon>
        <taxon>Eubrachyura</taxon>
        <taxon>Portunoidea</taxon>
        <taxon>Portunidae</taxon>
        <taxon>Portuninae</taxon>
        <taxon>Portunus</taxon>
    </lineage>
</organism>
<name>A0A5B7GF33_PORTR</name>
<gene>
    <name evidence="1" type="ORF">E2C01_049712</name>
</gene>
<protein>
    <submittedName>
        <fullName evidence="1">Uncharacterized protein</fullName>
    </submittedName>
</protein>
<dbReference type="AlphaFoldDB" id="A0A5B7GF33"/>
<dbReference type="EMBL" id="VSRR010013420">
    <property type="protein sequence ID" value="MPC55768.1"/>
    <property type="molecule type" value="Genomic_DNA"/>
</dbReference>
<keyword evidence="2" id="KW-1185">Reference proteome</keyword>
<reference evidence="1 2" key="1">
    <citation type="submission" date="2019-05" db="EMBL/GenBank/DDBJ databases">
        <title>Another draft genome of Portunus trituberculatus and its Hox gene families provides insights of decapod evolution.</title>
        <authorList>
            <person name="Jeong J.-H."/>
            <person name="Song I."/>
            <person name="Kim S."/>
            <person name="Choi T."/>
            <person name="Kim D."/>
            <person name="Ryu S."/>
            <person name="Kim W."/>
        </authorList>
    </citation>
    <scope>NUCLEOTIDE SEQUENCE [LARGE SCALE GENOMIC DNA]</scope>
    <source>
        <tissue evidence="1">Muscle</tissue>
    </source>
</reference>
<dbReference type="Proteomes" id="UP000324222">
    <property type="component" value="Unassembled WGS sequence"/>
</dbReference>
<comment type="caution">
    <text evidence="1">The sequence shown here is derived from an EMBL/GenBank/DDBJ whole genome shotgun (WGS) entry which is preliminary data.</text>
</comment>